<evidence type="ECO:0000313" key="6">
    <source>
        <dbReference type="EMBL" id="KAJ9156058.1"/>
    </source>
</evidence>
<dbReference type="Proteomes" id="UP001174694">
    <property type="component" value="Unassembled WGS sequence"/>
</dbReference>
<gene>
    <name evidence="6" type="ORF">NKR23_g1524</name>
</gene>
<reference evidence="6" key="1">
    <citation type="submission" date="2022-07" db="EMBL/GenBank/DDBJ databases">
        <title>Fungi with potential for degradation of polypropylene.</title>
        <authorList>
            <person name="Gostincar C."/>
        </authorList>
    </citation>
    <scope>NUCLEOTIDE SEQUENCE</scope>
    <source>
        <strain evidence="6">EXF-13308</strain>
    </source>
</reference>
<dbReference type="EMBL" id="JANBVO010000002">
    <property type="protein sequence ID" value="KAJ9156058.1"/>
    <property type="molecule type" value="Genomic_DNA"/>
</dbReference>
<feature type="domain" description="Acyl-CoA dehydrogenase/oxidase C-terminal" evidence="4">
    <location>
        <begin position="444"/>
        <end position="511"/>
    </location>
</feature>
<dbReference type="SUPFAM" id="SSF47203">
    <property type="entry name" value="Acyl-CoA dehydrogenase C-terminal domain-like"/>
    <property type="match status" value="1"/>
</dbReference>
<comment type="caution">
    <text evidence="6">The sequence shown here is derived from an EMBL/GenBank/DDBJ whole genome shotgun (WGS) entry which is preliminary data.</text>
</comment>
<evidence type="ECO:0000313" key="7">
    <source>
        <dbReference type="Proteomes" id="UP001174694"/>
    </source>
</evidence>
<keyword evidence="2" id="KW-0285">Flavoprotein</keyword>
<dbReference type="Gene3D" id="1.20.140.10">
    <property type="entry name" value="Butyryl-CoA Dehydrogenase, subunit A, domain 3"/>
    <property type="match status" value="1"/>
</dbReference>
<dbReference type="InterPro" id="IPR009100">
    <property type="entry name" value="AcylCoA_DH/oxidase_NM_dom_sf"/>
</dbReference>
<keyword evidence="7" id="KW-1185">Reference proteome</keyword>
<accession>A0AA38RSQ0</accession>
<evidence type="ECO:0000256" key="1">
    <source>
        <dbReference type="ARBA" id="ARBA00009347"/>
    </source>
</evidence>
<dbReference type="GO" id="GO:0003995">
    <property type="term" value="F:acyl-CoA dehydrogenase activity"/>
    <property type="evidence" value="ECO:0007669"/>
    <property type="project" value="TreeGrafter"/>
</dbReference>
<protein>
    <submittedName>
        <fullName evidence="6">Acyl-CoA dehydrogenase/oxidase C-terminal</fullName>
    </submittedName>
</protein>
<dbReference type="AlphaFoldDB" id="A0AA38RSQ0"/>
<name>A0AA38RSQ0_9PEZI</name>
<dbReference type="InterPro" id="IPR036250">
    <property type="entry name" value="AcylCo_DH-like_C"/>
</dbReference>
<dbReference type="Pfam" id="PF00441">
    <property type="entry name" value="Acyl-CoA_dh_1"/>
    <property type="match status" value="1"/>
</dbReference>
<dbReference type="InterPro" id="IPR009075">
    <property type="entry name" value="AcylCo_DH/oxidase_C"/>
</dbReference>
<organism evidence="6 7">
    <name type="scientific">Pleurostoma richardsiae</name>
    <dbReference type="NCBI Taxonomy" id="41990"/>
    <lineage>
        <taxon>Eukaryota</taxon>
        <taxon>Fungi</taxon>
        <taxon>Dikarya</taxon>
        <taxon>Ascomycota</taxon>
        <taxon>Pezizomycotina</taxon>
        <taxon>Sordariomycetes</taxon>
        <taxon>Sordariomycetidae</taxon>
        <taxon>Calosphaeriales</taxon>
        <taxon>Pleurostomataceae</taxon>
        <taxon>Pleurostoma</taxon>
    </lineage>
</organism>
<dbReference type="Gene3D" id="2.40.110.20">
    <property type="match status" value="1"/>
</dbReference>
<dbReference type="PANTHER" id="PTHR42707:SF2">
    <property type="entry name" value="ACD11 DEHYDROGENASE"/>
    <property type="match status" value="1"/>
</dbReference>
<proteinExistence type="inferred from homology"/>
<dbReference type="Pfam" id="PF18158">
    <property type="entry name" value="AidB_N"/>
    <property type="match status" value="1"/>
</dbReference>
<dbReference type="InterPro" id="IPR052904">
    <property type="entry name" value="Acyl-CoA_dehydrogenase-like"/>
</dbReference>
<keyword evidence="3" id="KW-0274">FAD</keyword>
<dbReference type="InterPro" id="IPR041504">
    <property type="entry name" value="AidB_N"/>
</dbReference>
<evidence type="ECO:0000259" key="5">
    <source>
        <dbReference type="Pfam" id="PF18158"/>
    </source>
</evidence>
<evidence type="ECO:0000256" key="2">
    <source>
        <dbReference type="ARBA" id="ARBA00022630"/>
    </source>
</evidence>
<dbReference type="SUPFAM" id="SSF56645">
    <property type="entry name" value="Acyl-CoA dehydrogenase NM domain-like"/>
    <property type="match status" value="1"/>
</dbReference>
<feature type="domain" description="Adaptive response protein AidB N-terminal" evidence="5">
    <location>
        <begin position="22"/>
        <end position="174"/>
    </location>
</feature>
<evidence type="ECO:0000256" key="3">
    <source>
        <dbReference type="ARBA" id="ARBA00022827"/>
    </source>
</evidence>
<dbReference type="PANTHER" id="PTHR42707">
    <property type="entry name" value="ACYL-COA DEHYDROGENASE"/>
    <property type="match status" value="1"/>
</dbReference>
<evidence type="ECO:0000259" key="4">
    <source>
        <dbReference type="Pfam" id="PF00441"/>
    </source>
</evidence>
<sequence length="639" mass="69676">MEPASATKGFFQEQPVLKNQFYDDFSFQRVLKLFLPADIRKDVEPEVSRLGEEVLSEQIFSYVTDAEKNLPYLRGSGRDAFGKPKSDTLVVTEGWRKLQDFGIENGVVAFNYDRDFGQYTRVIQFLRLHLWESSAANTPCPAAMTDGAARLLQLHLAKTNLDPIHRAILQNAYEHLISRDPDRAWTSGQWMTERPGGSDVSQTETVATYAPFPEGDGAVPLADYDEGVPLGPWSISGFKFFSSATDSSMTILLARTRPGLGVSAFFAPMRRHNPALVSPTGKKGGAELNGVSIQRLKDKLGTKSLPTAELELAGMRGWMVGEEGKGIREISTILNITRVHSAIASMGYLGRGLAVARAYALVRQIGAGKGRRVPLCRSPLHMRTLAGMTGEYHAMMLLTFLTVYLLGLDEAASRGGAAPRPGAVAPASLGQVTPPAEHVAPLLRVLSSLHKAYCCKRTVPLLFACMESLGGVGYLQNAESEHLNLSRIFRDACVLPIWEGTTDVLSSDTLRALKHPATGAQSVAALDWLVSTLGSAGPASAVVRAWEELRDRLVGEPQETLLPEAREITFRVAEILMAALLFVDAEQDANTEVTEIRDRLLEKWGFSEKRAARSASDGLSSDIAIVYGAEGMRELTSKL</sequence>
<comment type="similarity">
    <text evidence="1">Belongs to the acyl-CoA dehydrogenase family.</text>
</comment>